<accession>A0ABS0VV98</accession>
<reference evidence="2 3" key="1">
    <citation type="submission" date="2020-12" db="EMBL/GenBank/DDBJ databases">
        <title>Comparative genomic insights into the epidemiology and virulence of plant pathogenic Pseudomonads from Turkey.</title>
        <authorList>
            <person name="Dillon M."/>
            <person name="Ruiz-Bedoya T."/>
            <person name="Bendalovic-Torma C."/>
            <person name="Guttman K.M."/>
            <person name="Kwak H."/>
            <person name="Middleton M.A."/>
            <person name="Wang P.W."/>
            <person name="Horuz S."/>
            <person name="Aysan Y."/>
            <person name="Guttman D.S."/>
        </authorList>
    </citation>
    <scope>NUCLEOTIDE SEQUENCE [LARGE SCALE GENOMIC DNA]</scope>
    <source>
        <strain evidence="2 3">S4_EA_3a</strain>
    </source>
</reference>
<feature type="non-terminal residue" evidence="2">
    <location>
        <position position="459"/>
    </location>
</feature>
<evidence type="ECO:0000313" key="2">
    <source>
        <dbReference type="EMBL" id="MBI6654020.1"/>
    </source>
</evidence>
<dbReference type="RefSeq" id="WP_198731778.1">
    <property type="nucleotide sequence ID" value="NZ_JAEILD010000302.1"/>
</dbReference>
<proteinExistence type="predicted"/>
<name>A0ABS0VV98_PSEVE</name>
<gene>
    <name evidence="2" type="ORF">YA0849_34465</name>
</gene>
<dbReference type="EMBL" id="JAEILD010000302">
    <property type="protein sequence ID" value="MBI6654020.1"/>
    <property type="molecule type" value="Genomic_DNA"/>
</dbReference>
<protein>
    <submittedName>
        <fullName evidence="2">DUF4214 domain-containing protein</fullName>
    </submittedName>
</protein>
<comment type="caution">
    <text evidence="2">The sequence shown here is derived from an EMBL/GenBank/DDBJ whole genome shotgun (WGS) entry which is preliminary data.</text>
</comment>
<dbReference type="Gene3D" id="1.10.3130.20">
    <property type="entry name" value="Phycobilisome linker domain"/>
    <property type="match status" value="1"/>
</dbReference>
<evidence type="ECO:0000259" key="1">
    <source>
        <dbReference type="Pfam" id="PF13946"/>
    </source>
</evidence>
<feature type="domain" description="DUF4214" evidence="1">
    <location>
        <begin position="44"/>
        <end position="105"/>
    </location>
</feature>
<dbReference type="InterPro" id="IPR025282">
    <property type="entry name" value="DUF4214"/>
</dbReference>
<keyword evidence="3" id="KW-1185">Reference proteome</keyword>
<dbReference type="Pfam" id="PF13946">
    <property type="entry name" value="DUF4214"/>
    <property type="match status" value="1"/>
</dbReference>
<dbReference type="Proteomes" id="UP000614123">
    <property type="component" value="Unassembled WGS sequence"/>
</dbReference>
<organism evidence="2 3">
    <name type="scientific">Pseudomonas veronii</name>
    <dbReference type="NCBI Taxonomy" id="76761"/>
    <lineage>
        <taxon>Bacteria</taxon>
        <taxon>Pseudomonadati</taxon>
        <taxon>Pseudomonadota</taxon>
        <taxon>Gammaproteobacteria</taxon>
        <taxon>Pseudomonadales</taxon>
        <taxon>Pseudomonadaceae</taxon>
        <taxon>Pseudomonas</taxon>
    </lineage>
</organism>
<evidence type="ECO:0000313" key="3">
    <source>
        <dbReference type="Proteomes" id="UP000614123"/>
    </source>
</evidence>
<dbReference type="InterPro" id="IPR038255">
    <property type="entry name" value="PBS_linker_sf"/>
</dbReference>
<sequence>MAAVTTEQSVAALYTAIFNRAPDQAGLDFWTTQIKGGASFATIAAGFAQHEVFTTGIGALPNADYVAELYTNILGSAGDAAGIAYWIARLDAGESKASVVASFVEGSLTIDLAALLAAGSLTQVDYDLALVRQQTLTNKADVGIDFANTLGAASNLNPATVSTSKAALEADPIYKASQAAIANVDSTAASVQTAKNAISVAASSADPSQVLLGQTFTLTAGMAAQVAGELPAYYSLTDANVDLGVHTVAEVAPATAAAQAVVDGASNKADLTLTATYSLNDTLANIQAADAAVVTGATGYSLTDANVDLGATPLSVATAQADLAAAQLVIDNSSNAIKPALAATYTLADSLINLAAPANADVVDGAVTYELTDTALTAATVVDATIAGLATAQAAAIAVVHADSIVFGATNGATIAVTNGAYTLADTLANLVAADSAVVSGAESYTLSDSTGLLANLSV</sequence>